<reference evidence="1" key="2">
    <citation type="submission" date="2019-07" db="EMBL/GenBank/DDBJ databases">
        <authorList>
            <person name="Seetharam A."/>
            <person name="Woodhouse M."/>
            <person name="Cannon E."/>
        </authorList>
    </citation>
    <scope>NUCLEOTIDE SEQUENCE [LARGE SCALE GENOMIC DNA]</scope>
    <source>
        <strain evidence="1">cv. B73</strain>
    </source>
</reference>
<dbReference type="Gene3D" id="3.30.230.10">
    <property type="match status" value="1"/>
</dbReference>
<protein>
    <submittedName>
        <fullName evidence="1">Uncharacterized protein</fullName>
    </submittedName>
</protein>
<dbReference type="InterPro" id="IPR014721">
    <property type="entry name" value="Ribsml_uS5_D2-typ_fold_subgr"/>
</dbReference>
<keyword evidence="2" id="KW-1185">Reference proteome</keyword>
<name>A0A804REB0_MAIZE</name>
<evidence type="ECO:0000313" key="1">
    <source>
        <dbReference type="EnsemblPlants" id="Zm00001eb406200_P001"/>
    </source>
</evidence>
<accession>A0A804REB0</accession>
<sequence>MDPVAGTAEHRGPLEVHARAPGKIILAGEHAVATAIDLYTNSSLLLLCPAGPAPLPCGGAGSGAVALDLRDSGLTFSWPCSRLRGALGEETSVINILSIYIWCADNGASIPGVDVETVQFPLSLDDLRFAQVYRFMGDVLGSSVEAQLHRLLGAET</sequence>
<organism evidence="1 2">
    <name type="scientific">Zea mays</name>
    <name type="common">Maize</name>
    <dbReference type="NCBI Taxonomy" id="4577"/>
    <lineage>
        <taxon>Eukaryota</taxon>
        <taxon>Viridiplantae</taxon>
        <taxon>Streptophyta</taxon>
        <taxon>Embryophyta</taxon>
        <taxon>Tracheophyta</taxon>
        <taxon>Spermatophyta</taxon>
        <taxon>Magnoliopsida</taxon>
        <taxon>Liliopsida</taxon>
        <taxon>Poales</taxon>
        <taxon>Poaceae</taxon>
        <taxon>PACMAD clade</taxon>
        <taxon>Panicoideae</taxon>
        <taxon>Andropogonodae</taxon>
        <taxon>Andropogoneae</taxon>
        <taxon>Tripsacinae</taxon>
        <taxon>Zea</taxon>
    </lineage>
</organism>
<evidence type="ECO:0000313" key="2">
    <source>
        <dbReference type="Proteomes" id="UP000007305"/>
    </source>
</evidence>
<dbReference type="Gramene" id="Zm00001eb406200_T001">
    <property type="protein sequence ID" value="Zm00001eb406200_P001"/>
    <property type="gene ID" value="Zm00001eb406200"/>
</dbReference>
<reference evidence="2" key="1">
    <citation type="journal article" date="2009" name="Science">
        <title>The B73 maize genome: complexity, diversity, and dynamics.</title>
        <authorList>
            <person name="Schnable P.S."/>
            <person name="Ware D."/>
            <person name="Fulton R.S."/>
            <person name="Stein J.C."/>
            <person name="Wei F."/>
            <person name="Pasternak S."/>
            <person name="Liang C."/>
            <person name="Zhang J."/>
            <person name="Fulton L."/>
            <person name="Graves T.A."/>
            <person name="Minx P."/>
            <person name="Reily A.D."/>
            <person name="Courtney L."/>
            <person name="Kruchowski S.S."/>
            <person name="Tomlinson C."/>
            <person name="Strong C."/>
            <person name="Delehaunty K."/>
            <person name="Fronick C."/>
            <person name="Courtney B."/>
            <person name="Rock S.M."/>
            <person name="Belter E."/>
            <person name="Du F."/>
            <person name="Kim K."/>
            <person name="Abbott R.M."/>
            <person name="Cotton M."/>
            <person name="Levy A."/>
            <person name="Marchetto P."/>
            <person name="Ochoa K."/>
            <person name="Jackson S.M."/>
            <person name="Gillam B."/>
            <person name="Chen W."/>
            <person name="Yan L."/>
            <person name="Higginbotham J."/>
            <person name="Cardenas M."/>
            <person name="Waligorski J."/>
            <person name="Applebaum E."/>
            <person name="Phelps L."/>
            <person name="Falcone J."/>
            <person name="Kanchi K."/>
            <person name="Thane T."/>
            <person name="Scimone A."/>
            <person name="Thane N."/>
            <person name="Henke J."/>
            <person name="Wang T."/>
            <person name="Ruppert J."/>
            <person name="Shah N."/>
            <person name="Rotter K."/>
            <person name="Hodges J."/>
            <person name="Ingenthron E."/>
            <person name="Cordes M."/>
            <person name="Kohlberg S."/>
            <person name="Sgro J."/>
            <person name="Delgado B."/>
            <person name="Mead K."/>
            <person name="Chinwalla A."/>
            <person name="Leonard S."/>
            <person name="Crouse K."/>
            <person name="Collura K."/>
            <person name="Kudrna D."/>
            <person name="Currie J."/>
            <person name="He R."/>
            <person name="Angelova A."/>
            <person name="Rajasekar S."/>
            <person name="Mueller T."/>
            <person name="Lomeli R."/>
            <person name="Scara G."/>
            <person name="Ko A."/>
            <person name="Delaney K."/>
            <person name="Wissotski M."/>
            <person name="Lopez G."/>
            <person name="Campos D."/>
            <person name="Braidotti M."/>
            <person name="Ashley E."/>
            <person name="Golser W."/>
            <person name="Kim H."/>
            <person name="Lee S."/>
            <person name="Lin J."/>
            <person name="Dujmic Z."/>
            <person name="Kim W."/>
            <person name="Talag J."/>
            <person name="Zuccolo A."/>
            <person name="Fan C."/>
            <person name="Sebastian A."/>
            <person name="Kramer M."/>
            <person name="Spiegel L."/>
            <person name="Nascimento L."/>
            <person name="Zutavern T."/>
            <person name="Miller B."/>
            <person name="Ambroise C."/>
            <person name="Muller S."/>
            <person name="Spooner W."/>
            <person name="Narechania A."/>
            <person name="Ren L."/>
            <person name="Wei S."/>
            <person name="Kumari S."/>
            <person name="Faga B."/>
            <person name="Levy M.J."/>
            <person name="McMahan L."/>
            <person name="Van Buren P."/>
            <person name="Vaughn M.W."/>
            <person name="Ying K."/>
            <person name="Yeh C.-T."/>
            <person name="Emrich S.J."/>
            <person name="Jia Y."/>
            <person name="Kalyanaraman A."/>
            <person name="Hsia A.-P."/>
            <person name="Barbazuk W.B."/>
            <person name="Baucom R.S."/>
            <person name="Brutnell T.P."/>
            <person name="Carpita N.C."/>
            <person name="Chaparro C."/>
            <person name="Chia J.-M."/>
            <person name="Deragon J.-M."/>
            <person name="Estill J.C."/>
            <person name="Fu Y."/>
            <person name="Jeddeloh J.A."/>
            <person name="Han Y."/>
            <person name="Lee H."/>
            <person name="Li P."/>
            <person name="Lisch D.R."/>
            <person name="Liu S."/>
            <person name="Liu Z."/>
            <person name="Nagel D.H."/>
            <person name="McCann M.C."/>
            <person name="SanMiguel P."/>
            <person name="Myers A.M."/>
            <person name="Nettleton D."/>
            <person name="Nguyen J."/>
            <person name="Penning B.W."/>
            <person name="Ponnala L."/>
            <person name="Schneider K.L."/>
            <person name="Schwartz D.C."/>
            <person name="Sharma A."/>
            <person name="Soderlund C."/>
            <person name="Springer N.M."/>
            <person name="Sun Q."/>
            <person name="Wang H."/>
            <person name="Waterman M."/>
            <person name="Westerman R."/>
            <person name="Wolfgruber T.K."/>
            <person name="Yang L."/>
            <person name="Yu Y."/>
            <person name="Zhang L."/>
            <person name="Zhou S."/>
            <person name="Zhu Q."/>
            <person name="Bennetzen J.L."/>
            <person name="Dawe R.K."/>
            <person name="Jiang J."/>
            <person name="Jiang N."/>
            <person name="Presting G.G."/>
            <person name="Wessler S.R."/>
            <person name="Aluru S."/>
            <person name="Martienssen R.A."/>
            <person name="Clifton S.W."/>
            <person name="McCombie W.R."/>
            <person name="Wing R.A."/>
            <person name="Wilson R.K."/>
        </authorList>
    </citation>
    <scope>NUCLEOTIDE SEQUENCE [LARGE SCALE GENOMIC DNA]</scope>
    <source>
        <strain evidence="2">cv. B73</strain>
    </source>
</reference>
<dbReference type="InterPro" id="IPR020568">
    <property type="entry name" value="Ribosomal_Su5_D2-typ_SF"/>
</dbReference>
<dbReference type="AlphaFoldDB" id="A0A804REB0"/>
<dbReference type="EnsemblPlants" id="Zm00001eb406200_T001">
    <property type="protein sequence ID" value="Zm00001eb406200_P001"/>
    <property type="gene ID" value="Zm00001eb406200"/>
</dbReference>
<dbReference type="InParanoid" id="A0A804REB0"/>
<reference evidence="1" key="3">
    <citation type="submission" date="2021-05" db="UniProtKB">
        <authorList>
            <consortium name="EnsemblPlants"/>
        </authorList>
    </citation>
    <scope>IDENTIFICATION</scope>
    <source>
        <strain evidence="1">cv. B73</strain>
    </source>
</reference>
<proteinExistence type="predicted"/>
<dbReference type="Proteomes" id="UP000007305">
    <property type="component" value="Chromosome 10"/>
</dbReference>
<dbReference type="SUPFAM" id="SSF54211">
    <property type="entry name" value="Ribosomal protein S5 domain 2-like"/>
    <property type="match status" value="1"/>
</dbReference>